<gene>
    <name evidence="1" type="ORF">HYG86_14500</name>
</gene>
<protein>
    <submittedName>
        <fullName evidence="1">Serine dehydratase</fullName>
    </submittedName>
</protein>
<keyword evidence="2" id="KW-1185">Reference proteome</keyword>
<dbReference type="RefSeq" id="WP_213166293.1">
    <property type="nucleotide sequence ID" value="NZ_CP058559.1"/>
</dbReference>
<reference evidence="1 2" key="1">
    <citation type="submission" date="2020-07" db="EMBL/GenBank/DDBJ databases">
        <title>Alkalicella. sp. LB2 genome.</title>
        <authorList>
            <person name="Postec A."/>
            <person name="Quemeneur M."/>
        </authorList>
    </citation>
    <scope>NUCLEOTIDE SEQUENCE [LARGE SCALE GENOMIC DNA]</scope>
    <source>
        <strain evidence="1 2">LB2</strain>
    </source>
</reference>
<name>A0A7G9WB30_ALKCA</name>
<evidence type="ECO:0000313" key="1">
    <source>
        <dbReference type="EMBL" id="QNO15892.1"/>
    </source>
</evidence>
<dbReference type="AlphaFoldDB" id="A0A7G9WB30"/>
<sequence length="468" mass="50379">MELKRLIEEKLPLTIGETIEIAHSEGVRVVDVVLAEAELTTGKSKEEILQQSYEQFAHNLKAVEIGLETGHSLLLGSTGAQLHKIEGNALFEDGFIDKVLKYTIAAQVGNHEIGLNPCAGTGDSCPYTGFIKALEETGGSKEEVCETTALILKIGSMFRVGKVTTGCNMEGFGAGAAAIAAAMVHVKCGTPKDMERAMVLSISPTIAVPCTPRVMVPALCATHIGGAILIGSLAASLTTKTDIEVNVPIDVMLAMATEIHPVSAKHIVPMVNDYMRPFFKTKPQVEKLIDQEIKDLEQENISKTLQRSKEVAKKLAHGAKPINQTLGVAVVGGSSQAVGSPTNTGRIAHYLSKGQIKKVKIELYGELFDRRGINIPGTLMGAVFGASTNDYKMYRQVMESVERLGIEVEIIRAEEHQVQRVTIETNEGTFMVDALNRGGGRLVLRKATPSVQRAAEIAEELSIVLAEE</sequence>
<evidence type="ECO:0000313" key="2">
    <source>
        <dbReference type="Proteomes" id="UP000516160"/>
    </source>
</evidence>
<dbReference type="Proteomes" id="UP000516160">
    <property type="component" value="Chromosome"/>
</dbReference>
<proteinExistence type="predicted"/>
<dbReference type="EMBL" id="CP058559">
    <property type="protein sequence ID" value="QNO15892.1"/>
    <property type="molecule type" value="Genomic_DNA"/>
</dbReference>
<accession>A0A7G9WB30</accession>
<dbReference type="KEGG" id="acae:HYG86_14500"/>
<organism evidence="1 2">
    <name type="scientific">Alkalicella caledoniensis</name>
    <dbReference type="NCBI Taxonomy" id="2731377"/>
    <lineage>
        <taxon>Bacteria</taxon>
        <taxon>Bacillati</taxon>
        <taxon>Bacillota</taxon>
        <taxon>Clostridia</taxon>
        <taxon>Eubacteriales</taxon>
        <taxon>Proteinivoracaceae</taxon>
        <taxon>Alkalicella</taxon>
    </lineage>
</organism>